<evidence type="ECO:0000313" key="3">
    <source>
        <dbReference type="EMBL" id="PMS37977.1"/>
    </source>
</evidence>
<keyword evidence="1" id="KW-0472">Membrane</keyword>
<feature type="transmembrane region" description="Helical" evidence="1">
    <location>
        <begin position="127"/>
        <end position="150"/>
    </location>
</feature>
<dbReference type="PANTHER" id="PTHR14969">
    <property type="entry name" value="SPHINGOSINE-1-PHOSPHATE PHOSPHOHYDROLASE"/>
    <property type="match status" value="1"/>
</dbReference>
<feature type="transmembrane region" description="Helical" evidence="1">
    <location>
        <begin position="29"/>
        <end position="48"/>
    </location>
</feature>
<feature type="transmembrane region" description="Helical" evidence="1">
    <location>
        <begin position="68"/>
        <end position="90"/>
    </location>
</feature>
<dbReference type="OrthoDB" id="9801622at2"/>
<dbReference type="SUPFAM" id="SSF48317">
    <property type="entry name" value="Acid phosphatase/Vanadium-dependent haloperoxidase"/>
    <property type="match status" value="1"/>
</dbReference>
<dbReference type="PANTHER" id="PTHR14969:SF13">
    <property type="entry name" value="AT30094P"/>
    <property type="match status" value="1"/>
</dbReference>
<comment type="caution">
    <text evidence="3">The sequence shown here is derived from an EMBL/GenBank/DDBJ whole genome shotgun (WGS) entry which is preliminary data.</text>
</comment>
<sequence>MNALDQWLLSVMYRTAGHSHALARVAETIVNMYLIKGTVLIALLWWIWTRREHATADRSEERRRDREIVVIAVLSGLVALLAGRLLAHYLPFRLRPFYEPQLRYLYPETTSPDLLPRTWSAFPSDHAMLWCAIATAIFVASRAAGIYALLHTAILIGLPRIYLGLHYPTDVIAGAALGIVIACILNYGPIRSRLAAPVLALARYRPGLFHALAFVLCFELATQFDEFRALAHDMSSVMAGFV</sequence>
<name>A0A2N7X8N9_9BURK</name>
<feature type="domain" description="Phosphatidic acid phosphatase type 2/haloperoxidase" evidence="2">
    <location>
        <begin position="68"/>
        <end position="186"/>
    </location>
</feature>
<dbReference type="InterPro" id="IPR036938">
    <property type="entry name" value="PAP2/HPO_sf"/>
</dbReference>
<gene>
    <name evidence="3" type="ORF">C0Z20_03960</name>
</gene>
<protein>
    <submittedName>
        <fullName evidence="3">Phosphatase PAP2 family protein</fullName>
    </submittedName>
</protein>
<evidence type="ECO:0000259" key="2">
    <source>
        <dbReference type="SMART" id="SM00014"/>
    </source>
</evidence>
<proteinExistence type="predicted"/>
<dbReference type="InterPro" id="IPR000326">
    <property type="entry name" value="PAP2/HPO"/>
</dbReference>
<dbReference type="Pfam" id="PF01569">
    <property type="entry name" value="PAP2"/>
    <property type="match status" value="1"/>
</dbReference>
<dbReference type="AlphaFoldDB" id="A0A2N7X8N9"/>
<dbReference type="EMBL" id="PNYC01000002">
    <property type="protein sequence ID" value="PMS37977.1"/>
    <property type="molecule type" value="Genomic_DNA"/>
</dbReference>
<dbReference type="RefSeq" id="WP_018438852.1">
    <property type="nucleotide sequence ID" value="NZ_KB890164.1"/>
</dbReference>
<dbReference type="SMART" id="SM00014">
    <property type="entry name" value="acidPPc"/>
    <property type="match status" value="1"/>
</dbReference>
<keyword evidence="1" id="KW-0812">Transmembrane</keyword>
<keyword evidence="1" id="KW-1133">Transmembrane helix</keyword>
<dbReference type="STRING" id="863227.GCA_000373005_00345"/>
<accession>A0A2N7X8N9</accession>
<organism evidence="3 4">
    <name type="scientific">Trinickia symbiotica</name>
    <dbReference type="NCBI Taxonomy" id="863227"/>
    <lineage>
        <taxon>Bacteria</taxon>
        <taxon>Pseudomonadati</taxon>
        <taxon>Pseudomonadota</taxon>
        <taxon>Betaproteobacteria</taxon>
        <taxon>Burkholderiales</taxon>
        <taxon>Burkholderiaceae</taxon>
        <taxon>Trinickia</taxon>
    </lineage>
</organism>
<reference evidence="3 4" key="1">
    <citation type="submission" date="2018-01" db="EMBL/GenBank/DDBJ databases">
        <title>Whole genome analyses suggest that Burkholderia sensu lato contains two further novel genera in the rhizoxinica-symbiotica group Mycetohabitans gen. nov., and Trinickia gen. nov.: implications for the evolution of diazotrophy and nodulation in the Burkholderiaceae.</title>
        <authorList>
            <person name="Estrada-de los Santos P."/>
            <person name="Palmer M."/>
            <person name="Chavez-Ramirez B."/>
            <person name="Beukes C."/>
            <person name="Steenkamp E.T."/>
            <person name="Hirsch A.M."/>
            <person name="Manyaka P."/>
            <person name="Maluk M."/>
            <person name="Lafos M."/>
            <person name="Crook M."/>
            <person name="Gross E."/>
            <person name="Simon M.F."/>
            <person name="Bueno dos Reis Junior F."/>
            <person name="Poole P.S."/>
            <person name="Venter S.N."/>
            <person name="James E.K."/>
        </authorList>
    </citation>
    <scope>NUCLEOTIDE SEQUENCE [LARGE SCALE GENOMIC DNA]</scope>
    <source>
        <strain evidence="3 4">JPY 581</strain>
    </source>
</reference>
<feature type="transmembrane region" description="Helical" evidence="1">
    <location>
        <begin position="171"/>
        <end position="188"/>
    </location>
</feature>
<evidence type="ECO:0000313" key="4">
    <source>
        <dbReference type="Proteomes" id="UP000235777"/>
    </source>
</evidence>
<dbReference type="Gene3D" id="1.20.144.10">
    <property type="entry name" value="Phosphatidic acid phosphatase type 2/haloperoxidase"/>
    <property type="match status" value="1"/>
</dbReference>
<keyword evidence="4" id="KW-1185">Reference proteome</keyword>
<dbReference type="Proteomes" id="UP000235777">
    <property type="component" value="Unassembled WGS sequence"/>
</dbReference>
<evidence type="ECO:0000256" key="1">
    <source>
        <dbReference type="SAM" id="Phobius"/>
    </source>
</evidence>